<dbReference type="InterPro" id="IPR050121">
    <property type="entry name" value="Cytochrome_P450_monoxygenase"/>
</dbReference>
<protein>
    <submittedName>
        <fullName evidence="3">Putative cytochrome P450 138 Cyp138 [Mycobacterium tuberculosis H37Rv]</fullName>
    </submittedName>
</protein>
<evidence type="ECO:0000256" key="1">
    <source>
        <dbReference type="ARBA" id="ARBA00010617"/>
    </source>
</evidence>
<dbReference type="PANTHER" id="PTHR24305:SF166">
    <property type="entry name" value="CYTOCHROME P450 12A4, MITOCHONDRIAL-RELATED"/>
    <property type="match status" value="1"/>
</dbReference>
<dbReference type="AlphaFoldDB" id="A0A1E3TF72"/>
<organism evidence="3 4">
    <name type="scientific">Mycobacterium shimoidei</name>
    <dbReference type="NCBI Taxonomy" id="29313"/>
    <lineage>
        <taxon>Bacteria</taxon>
        <taxon>Bacillati</taxon>
        <taxon>Actinomycetota</taxon>
        <taxon>Actinomycetes</taxon>
        <taxon>Mycobacteriales</taxon>
        <taxon>Mycobacteriaceae</taxon>
        <taxon>Mycobacterium</taxon>
    </lineage>
</organism>
<feature type="binding site" description="axial binding residue" evidence="2">
    <location>
        <position position="384"/>
    </location>
    <ligand>
        <name>heme</name>
        <dbReference type="ChEBI" id="CHEBI:30413"/>
    </ligand>
    <ligandPart>
        <name>Fe</name>
        <dbReference type="ChEBI" id="CHEBI:18248"/>
    </ligandPart>
</feature>
<reference evidence="3 4" key="1">
    <citation type="submission" date="2018-05" db="EMBL/GenBank/DDBJ databases">
        <authorList>
            <consortium name="IHU Genomes"/>
        </authorList>
    </citation>
    <scope>NUCLEOTIDE SEQUENCE [LARGE SCALE GENOMIC DNA]</scope>
    <source>
        <strain evidence="3 4">P7336</strain>
    </source>
</reference>
<dbReference type="PANTHER" id="PTHR24305">
    <property type="entry name" value="CYTOCHROME P450"/>
    <property type="match status" value="1"/>
</dbReference>
<name>A0A1E3TF72_MYCSH</name>
<dbReference type="SUPFAM" id="SSF48264">
    <property type="entry name" value="Cytochrome P450"/>
    <property type="match status" value="1"/>
</dbReference>
<sequence length="455" mass="50499">MATATDEPVRLPPGPRAPKSIQGIVFFTALQYRVVPALSRHYRSAFTVNLPALGRTVVVSDRDLVKDVFSTSFDLIERPAKILGEAFGPGSTFSLVGKEHLERRKLVLPHFHGKRVGQYEQIVEEEVLAETANWPEGQEFATLPTMTRLTLNAILRATFGEQADALDELRTVMPPLITLGSLLQRMPPLVRREYGRWSPGSRLAGYRRRFDAVIDSLIADARADASLAERSDVLALLLQARYEDGQPIPDRHIADELLTLVAAGHETTASQLAWTVERLGRHPQLVSRLTDEVDAGGSELRQATIYEVQRVRSNIAASLRVTKERIRLGEWVLPPDTSIMVDFQLAHESEDNFSDADSFNPDRFLGTSPPPFRWIPFGGGVNRCVGAAFANMEMDVTLRTLLREFRFEPINAPDEGRNYRGVSIAPARGARAVVYRRRTASPGDRGSMAAAEHGS</sequence>
<dbReference type="RefSeq" id="WP_069396493.1">
    <property type="nucleotide sequence ID" value="NZ_JACKUN010000032.1"/>
</dbReference>
<dbReference type="InterPro" id="IPR036396">
    <property type="entry name" value="Cyt_P450_sf"/>
</dbReference>
<dbReference type="GO" id="GO:0020037">
    <property type="term" value="F:heme binding"/>
    <property type="evidence" value="ECO:0007669"/>
    <property type="project" value="InterPro"/>
</dbReference>
<dbReference type="PRINTS" id="PR00385">
    <property type="entry name" value="P450"/>
</dbReference>
<evidence type="ECO:0000313" key="3">
    <source>
        <dbReference type="EMBL" id="SRX95438.1"/>
    </source>
</evidence>
<dbReference type="STRING" id="29313.BHQ16_13130"/>
<keyword evidence="2" id="KW-0408">Iron</keyword>
<dbReference type="EMBL" id="UEGW01000001">
    <property type="protein sequence ID" value="SRX95438.1"/>
    <property type="molecule type" value="Genomic_DNA"/>
</dbReference>
<dbReference type="InterPro" id="IPR001128">
    <property type="entry name" value="Cyt_P450"/>
</dbReference>
<evidence type="ECO:0000313" key="4">
    <source>
        <dbReference type="Proteomes" id="UP000252015"/>
    </source>
</evidence>
<proteinExistence type="inferred from homology"/>
<comment type="cofactor">
    <cofactor evidence="2">
        <name>heme</name>
        <dbReference type="ChEBI" id="CHEBI:30413"/>
    </cofactor>
</comment>
<accession>A0A1E3TF72</accession>
<dbReference type="Proteomes" id="UP000252015">
    <property type="component" value="Unassembled WGS sequence"/>
</dbReference>
<dbReference type="CDD" id="cd11053">
    <property type="entry name" value="CYP110-like"/>
    <property type="match status" value="1"/>
</dbReference>
<comment type="similarity">
    <text evidence="1">Belongs to the cytochrome P450 family.</text>
</comment>
<keyword evidence="4" id="KW-1185">Reference proteome</keyword>
<dbReference type="GO" id="GO:0004497">
    <property type="term" value="F:monooxygenase activity"/>
    <property type="evidence" value="ECO:0007669"/>
    <property type="project" value="InterPro"/>
</dbReference>
<dbReference type="OrthoDB" id="7376058at2"/>
<evidence type="ECO:0000256" key="2">
    <source>
        <dbReference type="PIRSR" id="PIRSR602401-1"/>
    </source>
</evidence>
<dbReference type="Gene3D" id="1.10.630.10">
    <property type="entry name" value="Cytochrome P450"/>
    <property type="match status" value="1"/>
</dbReference>
<dbReference type="GO" id="GO:0005506">
    <property type="term" value="F:iron ion binding"/>
    <property type="evidence" value="ECO:0007669"/>
    <property type="project" value="InterPro"/>
</dbReference>
<dbReference type="PRINTS" id="PR00463">
    <property type="entry name" value="EP450I"/>
</dbReference>
<keyword evidence="2" id="KW-0349">Heme</keyword>
<gene>
    <name evidence="3" type="ORF">MSP7336_03707</name>
</gene>
<dbReference type="Pfam" id="PF00067">
    <property type="entry name" value="p450"/>
    <property type="match status" value="1"/>
</dbReference>
<dbReference type="InterPro" id="IPR002401">
    <property type="entry name" value="Cyt_P450_E_grp-I"/>
</dbReference>
<dbReference type="GO" id="GO:0016705">
    <property type="term" value="F:oxidoreductase activity, acting on paired donors, with incorporation or reduction of molecular oxygen"/>
    <property type="evidence" value="ECO:0007669"/>
    <property type="project" value="InterPro"/>
</dbReference>
<keyword evidence="2" id="KW-0479">Metal-binding</keyword>